<sequence length="40" mass="4689">MQLKLLYQSIPLRSSKATAKKQQRRSKEEAKKKQRSSKAQ</sequence>
<evidence type="ECO:0000313" key="2">
    <source>
        <dbReference type="EMBL" id="QHT89327.1"/>
    </source>
</evidence>
<dbReference type="EMBL" id="MN740139">
    <property type="protein sequence ID" value="QHT89327.1"/>
    <property type="molecule type" value="Genomic_DNA"/>
</dbReference>
<organism evidence="2">
    <name type="scientific">viral metagenome</name>
    <dbReference type="NCBI Taxonomy" id="1070528"/>
    <lineage>
        <taxon>unclassified sequences</taxon>
        <taxon>metagenomes</taxon>
        <taxon>organismal metagenomes</taxon>
    </lineage>
</organism>
<name>A0A6C0IAA9_9ZZZZ</name>
<feature type="region of interest" description="Disordered" evidence="1">
    <location>
        <begin position="1"/>
        <end position="40"/>
    </location>
</feature>
<protein>
    <submittedName>
        <fullName evidence="2">Uncharacterized protein</fullName>
    </submittedName>
</protein>
<dbReference type="AlphaFoldDB" id="A0A6C0IAA9"/>
<accession>A0A6C0IAA9</accession>
<reference evidence="2" key="1">
    <citation type="journal article" date="2020" name="Nature">
        <title>Giant virus diversity and host interactions through global metagenomics.</title>
        <authorList>
            <person name="Schulz F."/>
            <person name="Roux S."/>
            <person name="Paez-Espino D."/>
            <person name="Jungbluth S."/>
            <person name="Walsh D.A."/>
            <person name="Denef V.J."/>
            <person name="McMahon K.D."/>
            <person name="Konstantinidis K.T."/>
            <person name="Eloe-Fadrosh E.A."/>
            <person name="Kyrpides N.C."/>
            <person name="Woyke T."/>
        </authorList>
    </citation>
    <scope>NUCLEOTIDE SEQUENCE</scope>
    <source>
        <strain evidence="2">GVMAG-M-3300023184-60</strain>
    </source>
</reference>
<evidence type="ECO:0000256" key="1">
    <source>
        <dbReference type="SAM" id="MobiDB-lite"/>
    </source>
</evidence>
<proteinExistence type="predicted"/>